<dbReference type="Pfam" id="PF02826">
    <property type="entry name" value="2-Hacid_dh_C"/>
    <property type="match status" value="1"/>
</dbReference>
<dbReference type="CDD" id="cd12164">
    <property type="entry name" value="GDH_like_2"/>
    <property type="match status" value="1"/>
</dbReference>
<dbReference type="PANTHER" id="PTHR43333">
    <property type="entry name" value="2-HACID_DH_C DOMAIN-CONTAINING PROTEIN"/>
    <property type="match status" value="1"/>
</dbReference>
<keyword evidence="4" id="KW-0670">Pyruvate</keyword>
<dbReference type="Proteomes" id="UP000594118">
    <property type="component" value="Chromosome"/>
</dbReference>
<organism evidence="4 5">
    <name type="scientific">Pseudooceanicola spongiae</name>
    <dbReference type="NCBI Taxonomy" id="2613965"/>
    <lineage>
        <taxon>Bacteria</taxon>
        <taxon>Pseudomonadati</taxon>
        <taxon>Pseudomonadota</taxon>
        <taxon>Alphaproteobacteria</taxon>
        <taxon>Rhodobacterales</taxon>
        <taxon>Paracoccaceae</taxon>
        <taxon>Pseudooceanicola</taxon>
    </lineage>
</organism>
<keyword evidence="2" id="KW-0520">NAD</keyword>
<dbReference type="InterPro" id="IPR006140">
    <property type="entry name" value="D-isomer_DH_NAD-bd"/>
</dbReference>
<dbReference type="Gene3D" id="3.40.50.720">
    <property type="entry name" value="NAD(P)-binding Rossmann-like Domain"/>
    <property type="match status" value="2"/>
</dbReference>
<dbReference type="EMBL" id="CP045201">
    <property type="protein sequence ID" value="QOL80391.1"/>
    <property type="molecule type" value="Genomic_DNA"/>
</dbReference>
<keyword evidence="5" id="KW-1185">Reference proteome</keyword>
<evidence type="ECO:0000313" key="5">
    <source>
        <dbReference type="Proteomes" id="UP000594118"/>
    </source>
</evidence>
<dbReference type="RefSeq" id="WP_193082711.1">
    <property type="nucleotide sequence ID" value="NZ_CP045201.1"/>
</dbReference>
<dbReference type="PANTHER" id="PTHR43333:SF1">
    <property type="entry name" value="D-ISOMER SPECIFIC 2-HYDROXYACID DEHYDROGENASE NAD-BINDING DOMAIN-CONTAINING PROTEIN"/>
    <property type="match status" value="1"/>
</dbReference>
<keyword evidence="1" id="KW-0560">Oxidoreductase</keyword>
<evidence type="ECO:0000259" key="3">
    <source>
        <dbReference type="Pfam" id="PF02826"/>
    </source>
</evidence>
<protein>
    <submittedName>
        <fullName evidence="4">Glyoxylate/hydroxypyruvate reductase A</fullName>
    </submittedName>
</protein>
<dbReference type="KEGG" id="pshq:F3W81_05890"/>
<dbReference type="InterPro" id="IPR036291">
    <property type="entry name" value="NAD(P)-bd_dom_sf"/>
</dbReference>
<gene>
    <name evidence="4" type="ORF">F3W81_05890</name>
</gene>
<evidence type="ECO:0000313" key="4">
    <source>
        <dbReference type="EMBL" id="QOL80391.1"/>
    </source>
</evidence>
<name>A0A7L9WJ21_9RHOB</name>
<dbReference type="AlphaFoldDB" id="A0A7L9WJ21"/>
<evidence type="ECO:0000256" key="2">
    <source>
        <dbReference type="ARBA" id="ARBA00023027"/>
    </source>
</evidence>
<reference evidence="4 5" key="1">
    <citation type="submission" date="2019-10" db="EMBL/GenBank/DDBJ databases">
        <title>Pseudopuniceibacterium sp. HQ09 islated from Antarctica.</title>
        <authorList>
            <person name="Liao L."/>
            <person name="Su S."/>
            <person name="Chen B."/>
            <person name="Yu Y."/>
        </authorList>
    </citation>
    <scope>NUCLEOTIDE SEQUENCE [LARGE SCALE GENOMIC DNA]</scope>
    <source>
        <strain evidence="4 5">HQ09</strain>
    </source>
</reference>
<feature type="domain" description="D-isomer specific 2-hydroxyacid dehydrogenase NAD-binding" evidence="3">
    <location>
        <begin position="108"/>
        <end position="281"/>
    </location>
</feature>
<dbReference type="GO" id="GO:0051287">
    <property type="term" value="F:NAD binding"/>
    <property type="evidence" value="ECO:0007669"/>
    <property type="project" value="InterPro"/>
</dbReference>
<proteinExistence type="predicted"/>
<dbReference type="SUPFAM" id="SSF51735">
    <property type="entry name" value="NAD(P)-binding Rossmann-fold domains"/>
    <property type="match status" value="1"/>
</dbReference>
<evidence type="ECO:0000256" key="1">
    <source>
        <dbReference type="ARBA" id="ARBA00023002"/>
    </source>
</evidence>
<accession>A0A7L9WJ21</accession>
<sequence>MTTQRTTGVATCTVLDMMTFFARPFAELAPEIDLITPEQVTDATKVDFVLTFKPADDAFSPYPNLRAVFSVGAGVDGIVGCPSLPDVPLFRVEDPDQALQMAGFAAFHVLWHHRRMGDFLAAQSQHDWARRVGDQSPTLRRIGVLGFGMMGRAIAKALIALGYPVTVVSRSRPDHPLPRAVHMTVDAIDEVLAQTDILINVLPLTPATNGFLNAATFAKLPKGAALIHIGRGAHLVEDDLLAALESGHLSGASLDVFETEPLARDSSLWDHPGLFLTPHVASTPRHSSVVENVQRRLATL</sequence>
<dbReference type="GO" id="GO:0016491">
    <property type="term" value="F:oxidoreductase activity"/>
    <property type="evidence" value="ECO:0007669"/>
    <property type="project" value="UniProtKB-KW"/>
</dbReference>